<evidence type="ECO:0000313" key="2">
    <source>
        <dbReference type="Proteomes" id="UP000719267"/>
    </source>
</evidence>
<dbReference type="EMBL" id="JAHWDF010000016">
    <property type="protein sequence ID" value="MBW2962744.1"/>
    <property type="molecule type" value="Genomic_DNA"/>
</dbReference>
<reference evidence="1 2" key="1">
    <citation type="submission" date="2021-07" db="EMBL/GenBank/DDBJ databases">
        <title>Mesonia aestuariivivens sp. nov., isolated from a tidal flat.</title>
        <authorList>
            <person name="Kim Y.-O."/>
            <person name="Yoon J.-H."/>
        </authorList>
    </citation>
    <scope>NUCLEOTIDE SEQUENCE [LARGE SCALE GENOMIC DNA]</scope>
    <source>
        <strain evidence="1 2">JHPTF-M18</strain>
    </source>
</reference>
<accession>A0ABS6W6H9</accession>
<name>A0ABS6W6H9_9FLAO</name>
<evidence type="ECO:0000313" key="1">
    <source>
        <dbReference type="EMBL" id="MBW2962744.1"/>
    </source>
</evidence>
<protein>
    <submittedName>
        <fullName evidence="1">Uncharacterized protein</fullName>
    </submittedName>
</protein>
<comment type="caution">
    <text evidence="1">The sequence shown here is derived from an EMBL/GenBank/DDBJ whole genome shotgun (WGS) entry which is preliminary data.</text>
</comment>
<dbReference type="RefSeq" id="WP_219041025.1">
    <property type="nucleotide sequence ID" value="NZ_JAHWDF010000016.1"/>
</dbReference>
<proteinExistence type="predicted"/>
<gene>
    <name evidence="1" type="ORF">KW502_13180</name>
</gene>
<keyword evidence="2" id="KW-1185">Reference proteome</keyword>
<dbReference type="Proteomes" id="UP000719267">
    <property type="component" value="Unassembled WGS sequence"/>
</dbReference>
<organism evidence="1 2">
    <name type="scientific">Mesonia aestuariivivens</name>
    <dbReference type="NCBI Taxonomy" id="2796128"/>
    <lineage>
        <taxon>Bacteria</taxon>
        <taxon>Pseudomonadati</taxon>
        <taxon>Bacteroidota</taxon>
        <taxon>Flavobacteriia</taxon>
        <taxon>Flavobacteriales</taxon>
        <taxon>Flavobacteriaceae</taxon>
        <taxon>Mesonia</taxon>
    </lineage>
</organism>
<sequence length="83" mass="9760">MANMQNFFSPNNTVNISDEIDEKQTMNFIETVKAFSRTTYKSIFIIDYKTKGFEFVSENILSWVDIRQKRIILKSCVRIEIIG</sequence>